<keyword evidence="3" id="KW-0862">Zinc</keyword>
<dbReference type="SUPFAM" id="SSF57903">
    <property type="entry name" value="FYVE/PHD zinc finger"/>
    <property type="match status" value="1"/>
</dbReference>
<dbReference type="InterPro" id="IPR011011">
    <property type="entry name" value="Znf_FYVE_PHD"/>
</dbReference>
<dbReference type="PANTHER" id="PTHR10782:SF4">
    <property type="entry name" value="TONALLI, ISOFORM E"/>
    <property type="match status" value="1"/>
</dbReference>
<evidence type="ECO:0000256" key="2">
    <source>
        <dbReference type="ARBA" id="ARBA00022771"/>
    </source>
</evidence>
<dbReference type="GO" id="GO:0016925">
    <property type="term" value="P:protein sumoylation"/>
    <property type="evidence" value="ECO:0007669"/>
    <property type="project" value="TreeGrafter"/>
</dbReference>
<dbReference type="EMBL" id="CAJNDS010002126">
    <property type="protein sequence ID" value="CAE7341480.1"/>
    <property type="molecule type" value="Genomic_DNA"/>
</dbReference>
<reference evidence="6" key="1">
    <citation type="submission" date="2021-02" db="EMBL/GenBank/DDBJ databases">
        <authorList>
            <person name="Dougan E. K."/>
            <person name="Rhodes N."/>
            <person name="Thang M."/>
            <person name="Chan C."/>
        </authorList>
    </citation>
    <scope>NUCLEOTIDE SEQUENCE</scope>
</reference>
<evidence type="ECO:0000256" key="3">
    <source>
        <dbReference type="ARBA" id="ARBA00022833"/>
    </source>
</evidence>
<dbReference type="InterPro" id="IPR013083">
    <property type="entry name" value="Znf_RING/FYVE/PHD"/>
</dbReference>
<dbReference type="InterPro" id="IPR001965">
    <property type="entry name" value="Znf_PHD"/>
</dbReference>
<dbReference type="OrthoDB" id="336088at2759"/>
<dbReference type="GO" id="GO:0061665">
    <property type="term" value="F:SUMO ligase activity"/>
    <property type="evidence" value="ECO:0007669"/>
    <property type="project" value="TreeGrafter"/>
</dbReference>
<evidence type="ECO:0000256" key="4">
    <source>
        <dbReference type="SAM" id="MobiDB-lite"/>
    </source>
</evidence>
<evidence type="ECO:0000259" key="5">
    <source>
        <dbReference type="SMART" id="SM00249"/>
    </source>
</evidence>
<dbReference type="PANTHER" id="PTHR10782">
    <property type="entry name" value="ZINC FINGER MIZ DOMAIN-CONTAINING PROTEIN"/>
    <property type="match status" value="1"/>
</dbReference>
<dbReference type="Proteomes" id="UP000604046">
    <property type="component" value="Unassembled WGS sequence"/>
</dbReference>
<feature type="region of interest" description="Disordered" evidence="4">
    <location>
        <begin position="1"/>
        <end position="131"/>
    </location>
</feature>
<evidence type="ECO:0000313" key="6">
    <source>
        <dbReference type="EMBL" id="CAE7341480.1"/>
    </source>
</evidence>
<proteinExistence type="predicted"/>
<dbReference type="SMART" id="SM00249">
    <property type="entry name" value="PHD"/>
    <property type="match status" value="1"/>
</dbReference>
<dbReference type="AlphaFoldDB" id="A0A812PP44"/>
<protein>
    <recommendedName>
        <fullName evidence="5">Zinc finger PHD-type domain-containing protein</fullName>
    </recommendedName>
</protein>
<dbReference type="GO" id="GO:0000785">
    <property type="term" value="C:chromatin"/>
    <property type="evidence" value="ECO:0007669"/>
    <property type="project" value="TreeGrafter"/>
</dbReference>
<keyword evidence="1" id="KW-0479">Metal-binding</keyword>
<feature type="compositionally biased region" description="Acidic residues" evidence="4">
    <location>
        <begin position="18"/>
        <end position="31"/>
    </location>
</feature>
<feature type="domain" description="Zinc finger PHD-type" evidence="5">
    <location>
        <begin position="138"/>
        <end position="189"/>
    </location>
</feature>
<name>A0A812PP44_9DINO</name>
<evidence type="ECO:0000313" key="7">
    <source>
        <dbReference type="Proteomes" id="UP000604046"/>
    </source>
</evidence>
<dbReference type="Gene3D" id="3.30.40.10">
    <property type="entry name" value="Zinc/RING finger domain, C3HC4 (zinc finger)"/>
    <property type="match status" value="1"/>
</dbReference>
<keyword evidence="7" id="KW-1185">Reference proteome</keyword>
<comment type="caution">
    <text evidence="6">The sequence shown here is derived from an EMBL/GenBank/DDBJ whole genome shotgun (WGS) entry which is preliminary data.</text>
</comment>
<feature type="compositionally biased region" description="Low complexity" evidence="4">
    <location>
        <begin position="32"/>
        <end position="49"/>
    </location>
</feature>
<keyword evidence="2" id="KW-0863">Zinc-finger</keyword>
<accession>A0A812PP44</accession>
<sequence length="377" mass="40093">MPPDTSQPAEPSAGAGGVDEEISIIEDDDDLPANASATPAPRPTPSVTAKRPHEPTPSFVGAPSDPRMKRPRLVPPSADGSATGPQEGAVPTQAKVPSGSGTNGVRHAPHGAVPLVSSAPGAEARIPEPPKPPSREIRCICGVNEMITPNSPISGLVVCRACNCSLHQNCVKGTLNSTPPSQFVCPPCRLERVDEFHPTVGAGLLKHSYATCSTTFSLTFTAQATQWKRQCWAVHLRSVHVQGGDLSGPAWPHKVQGKLNGRQCVAIDPPKHLHVRREQCYNLTPLLKQGLNTLELRFFSKPDKPKDEAEDNYCVGVVLTRPRSVASIISRIRARSQETVSSGRGRVERLLAQVCGFVLTGEVAGSLGADAPVVSRF</sequence>
<dbReference type="GO" id="GO:0008270">
    <property type="term" value="F:zinc ion binding"/>
    <property type="evidence" value="ECO:0007669"/>
    <property type="project" value="UniProtKB-KW"/>
</dbReference>
<evidence type="ECO:0000256" key="1">
    <source>
        <dbReference type="ARBA" id="ARBA00022723"/>
    </source>
</evidence>
<organism evidence="6 7">
    <name type="scientific">Symbiodinium natans</name>
    <dbReference type="NCBI Taxonomy" id="878477"/>
    <lineage>
        <taxon>Eukaryota</taxon>
        <taxon>Sar</taxon>
        <taxon>Alveolata</taxon>
        <taxon>Dinophyceae</taxon>
        <taxon>Suessiales</taxon>
        <taxon>Symbiodiniaceae</taxon>
        <taxon>Symbiodinium</taxon>
    </lineage>
</organism>
<gene>
    <name evidence="6" type="ORF">SNAT2548_LOCUS17868</name>
</gene>